<name>A0A917CZ77_9GAMM</name>
<comment type="caution">
    <text evidence="2">The sequence shown here is derived from an EMBL/GenBank/DDBJ whole genome shotgun (WGS) entry which is preliminary data.</text>
</comment>
<dbReference type="RefSeq" id="WP_188365940.1">
    <property type="nucleotide sequence ID" value="NZ_BAABJF010000020.1"/>
</dbReference>
<evidence type="ECO:0000313" key="2">
    <source>
        <dbReference type="EMBL" id="GGG01471.1"/>
    </source>
</evidence>
<dbReference type="EMBL" id="BMEO01000014">
    <property type="protein sequence ID" value="GGG01471.1"/>
    <property type="molecule type" value="Genomic_DNA"/>
</dbReference>
<reference evidence="2" key="1">
    <citation type="journal article" date="2014" name="Int. J. Syst. Evol. Microbiol.">
        <title>Complete genome sequence of Corynebacterium casei LMG S-19264T (=DSM 44701T), isolated from a smear-ripened cheese.</title>
        <authorList>
            <consortium name="US DOE Joint Genome Institute (JGI-PGF)"/>
            <person name="Walter F."/>
            <person name="Albersmeier A."/>
            <person name="Kalinowski J."/>
            <person name="Ruckert C."/>
        </authorList>
    </citation>
    <scope>NUCLEOTIDE SEQUENCE</scope>
    <source>
        <strain evidence="2">CGMCC 1.12181</strain>
    </source>
</reference>
<proteinExistence type="predicted"/>
<dbReference type="SUPFAM" id="SSF54637">
    <property type="entry name" value="Thioesterase/thiol ester dehydrase-isomerase"/>
    <property type="match status" value="1"/>
</dbReference>
<feature type="domain" description="Thioesterase putative" evidence="1">
    <location>
        <begin position="8"/>
        <end position="147"/>
    </location>
</feature>
<reference evidence="2" key="2">
    <citation type="submission" date="2020-09" db="EMBL/GenBank/DDBJ databases">
        <authorList>
            <person name="Sun Q."/>
            <person name="Zhou Y."/>
        </authorList>
    </citation>
    <scope>NUCLEOTIDE SEQUENCE</scope>
    <source>
        <strain evidence="2">CGMCC 1.12181</strain>
    </source>
</reference>
<dbReference type="AlphaFoldDB" id="A0A917CZ77"/>
<evidence type="ECO:0000313" key="3">
    <source>
        <dbReference type="Proteomes" id="UP000605253"/>
    </source>
</evidence>
<dbReference type="InterPro" id="IPR012660">
    <property type="entry name" value="YiiD_C"/>
</dbReference>
<gene>
    <name evidence="2" type="ORF">GCM10011365_23360</name>
</gene>
<organism evidence="2 3">
    <name type="scientific">Marinicella pacifica</name>
    <dbReference type="NCBI Taxonomy" id="1171543"/>
    <lineage>
        <taxon>Bacteria</taxon>
        <taxon>Pseudomonadati</taxon>
        <taxon>Pseudomonadota</taxon>
        <taxon>Gammaproteobacteria</taxon>
        <taxon>Lysobacterales</taxon>
        <taxon>Marinicellaceae</taxon>
        <taxon>Marinicella</taxon>
    </lineage>
</organism>
<dbReference type="Pfam" id="PF09500">
    <property type="entry name" value="YiiD_C"/>
    <property type="match status" value="1"/>
</dbReference>
<evidence type="ECO:0000259" key="1">
    <source>
        <dbReference type="Pfam" id="PF09500"/>
    </source>
</evidence>
<dbReference type="Gene3D" id="3.10.129.10">
    <property type="entry name" value="Hotdog Thioesterase"/>
    <property type="match status" value="1"/>
</dbReference>
<dbReference type="InterPro" id="IPR029069">
    <property type="entry name" value="HotDog_dom_sf"/>
</dbReference>
<sequence>MPEPALADFNQFLHKNIPSVRFMQLQLLSCTDKTLTAKAPAKPNLNDKQTIFGGSSGALMVVCGWSLIKYNLEQRGFNHDVVIAEAKTRWHKAQTEDLWINAHTEISWSETEMTLNNNQQTKITIDAQINNAKKQPCSTMTAIFVVLVNKTVKAKR</sequence>
<keyword evidence="3" id="KW-1185">Reference proteome</keyword>
<accession>A0A917CZ77</accession>
<protein>
    <recommendedName>
        <fullName evidence="1">Thioesterase putative domain-containing protein</fullName>
    </recommendedName>
</protein>
<dbReference type="Proteomes" id="UP000605253">
    <property type="component" value="Unassembled WGS sequence"/>
</dbReference>